<dbReference type="AlphaFoldDB" id="A0A0K2UA95"/>
<evidence type="ECO:0000313" key="1">
    <source>
        <dbReference type="EMBL" id="CDW35164.1"/>
    </source>
</evidence>
<dbReference type="EMBL" id="HACA01017803">
    <property type="protein sequence ID" value="CDW35164.1"/>
    <property type="molecule type" value="Transcribed_RNA"/>
</dbReference>
<organism evidence="1">
    <name type="scientific">Lepeophtheirus salmonis</name>
    <name type="common">Salmon louse</name>
    <name type="synonym">Caligus salmonis</name>
    <dbReference type="NCBI Taxonomy" id="72036"/>
    <lineage>
        <taxon>Eukaryota</taxon>
        <taxon>Metazoa</taxon>
        <taxon>Ecdysozoa</taxon>
        <taxon>Arthropoda</taxon>
        <taxon>Crustacea</taxon>
        <taxon>Multicrustacea</taxon>
        <taxon>Hexanauplia</taxon>
        <taxon>Copepoda</taxon>
        <taxon>Siphonostomatoida</taxon>
        <taxon>Caligidae</taxon>
        <taxon>Lepeophtheirus</taxon>
    </lineage>
</organism>
<proteinExistence type="predicted"/>
<feature type="non-terminal residue" evidence="1">
    <location>
        <position position="1"/>
    </location>
</feature>
<protein>
    <submittedName>
        <fullName evidence="1">Uncharacterized protein</fullName>
    </submittedName>
</protein>
<sequence length="50" mass="5612">LYQLNICKRKITPLIEGIVVCFILFLTSDCGTELQCVNGILQRSILQKTA</sequence>
<accession>A0A0K2UA95</accession>
<reference evidence="1" key="1">
    <citation type="submission" date="2014-05" db="EMBL/GenBank/DDBJ databases">
        <authorList>
            <person name="Chronopoulou M."/>
        </authorList>
    </citation>
    <scope>NUCLEOTIDE SEQUENCE</scope>
    <source>
        <tissue evidence="1">Whole organism</tissue>
    </source>
</reference>
<name>A0A0K2UA95_LEPSM</name>